<dbReference type="GeneTree" id="ENSGT00390000013826"/>
<feature type="compositionally biased region" description="Low complexity" evidence="3">
    <location>
        <begin position="445"/>
        <end position="455"/>
    </location>
</feature>
<feature type="compositionally biased region" description="Polar residues" evidence="3">
    <location>
        <begin position="1094"/>
        <end position="1106"/>
    </location>
</feature>
<dbReference type="PANTHER" id="PTHR21481">
    <property type="entry name" value="PROTEIN CLEC16A"/>
    <property type="match status" value="1"/>
</dbReference>
<dbReference type="RefSeq" id="XP_024127089.1">
    <property type="nucleotide sequence ID" value="XM_024271321.2"/>
</dbReference>
<sequence length="1122" mass="123810">MFGRSRSWVGGQGKAKNIHSLDHLKYMYHVLTKNTTVTDNNRNLLVETIRSITEILIWGDQNDSSVFDFFLEKNMFAFFLNILRQKSGRYVCVQLLQTLNILFENISHETSLYYLLSNNHVNSIIVHKFDFSDEEIMAYYISFLKTLSLKLNNHTVHFFYNEHTNDFALYTEAIKFFNHPESMVRIAVRTITLNVYKVDNQHMLHYIRDKTAVPYFSNLVWFIGSHVIELDKCVQTDEEHKNKGKLSDLVAEHLDHLHYLNDILIINCEFLNDVLTDHLLNRLFLPLYVYSLVCPETSEERKINPQVSLYLLSQVFLIIHYQPLVNALADVILNGDLSVFSSQTDVHSSHKSAGGAAGVLRFIKPPESLERSLELSRSRGRKRTQKRPNYKNLGEEEDDDRAGGGGSGGGGGGGGGLEESWDDDGCRGEREKGKGTEGIGGGACGSSKGSRASGEMAEEIEMVVMEKCKVSDLAEQNITDEEKTAAATRTQTQRSRPFLDMVYSALECTDDDYQALFVLCLLYAISHSTGINRDLLERLQLPVPDQERSSYSLVLVERLIRIMSQAAQPDGKVRLATLELSCLLLKQSVLSGNHCIIKDVHLACLEGAREESLHLLRSFYRGEEIFLDMFEDEYRSMTSKPLNVEYLMMDASILLPPTGTPLTGIDFVKRLPCGDVEKTRRAIRVFFMLRALSLHLQEEPETQLPLTRPADLIKTDDVLDLNNSDLIACMVVNKDGSQAQRFLAVDVYQMSLVEPETKRLGWGVVKFAGLLQDMQVSGVEDDSRALNIVIHKPGSNPHAKPLPILQATFIFADHIRCIIAKQRLAKGRIQARRMKMQRIAALLDLPVQPSATEVLGFSQTANASPSGLPFRFYEQSRRASNDPTANRSVFASVDKVPGFAVAHCAPQHSPSPLSSPSPPSSGSGSTGRCDSVTASTISAQSPTDDSAFLEHTPPSSSGGEADGGGDGVTGVSSGPCPALAPSLTPASQPTISLLTDSDADALSVESLTLLPPADSPHLHPCAVTHSLHRPGASILEEEEESPQEDGGSPLDETDATVKEETTETVELVTPTDEAADGAERPAGDDDALEFDGDLQQQADLPTQTTAADEAVRTEMPDSPELD</sequence>
<dbReference type="GO" id="GO:0016197">
    <property type="term" value="P:endosomal transport"/>
    <property type="evidence" value="ECO:0007669"/>
    <property type="project" value="TreeGrafter"/>
</dbReference>
<evidence type="ECO:0000259" key="4">
    <source>
        <dbReference type="Pfam" id="PF09758"/>
    </source>
</evidence>
<dbReference type="InterPro" id="IPR045820">
    <property type="entry name" value="CLEC16A/TT9_C"/>
</dbReference>
<reference evidence="6" key="1">
    <citation type="submission" date="2025-08" db="UniProtKB">
        <authorList>
            <consortium name="Ensembl"/>
        </authorList>
    </citation>
    <scope>IDENTIFICATION</scope>
</reference>
<name>A0A3B3CLM4_ORYME</name>
<dbReference type="GO" id="GO:0005770">
    <property type="term" value="C:late endosome"/>
    <property type="evidence" value="ECO:0007669"/>
    <property type="project" value="TreeGrafter"/>
</dbReference>
<comment type="similarity">
    <text evidence="1">Belongs to the CLEC16A/gop-1 family.</text>
</comment>
<accession>A0A3B3CLM4</accession>
<dbReference type="GO" id="GO:0006914">
    <property type="term" value="P:autophagy"/>
    <property type="evidence" value="ECO:0007669"/>
    <property type="project" value="UniProtKB-KW"/>
</dbReference>
<dbReference type="InterPro" id="IPR039272">
    <property type="entry name" value="CLEC16A/TT9"/>
</dbReference>
<evidence type="ECO:0000313" key="6">
    <source>
        <dbReference type="Ensembl" id="ENSOMEP00000018752.1"/>
    </source>
</evidence>
<feature type="region of interest" description="Disordered" evidence="3">
    <location>
        <begin position="903"/>
        <end position="990"/>
    </location>
</feature>
<feature type="domain" description="CLEC16A/TT9 C-terminal" evidence="5">
    <location>
        <begin position="241"/>
        <end position="1022"/>
    </location>
</feature>
<feature type="compositionally biased region" description="Gly residues" evidence="3">
    <location>
        <begin position="403"/>
        <end position="417"/>
    </location>
</feature>
<evidence type="ECO:0000259" key="5">
    <source>
        <dbReference type="Pfam" id="PF19439"/>
    </source>
</evidence>
<feature type="region of interest" description="Disordered" evidence="3">
    <location>
        <begin position="1020"/>
        <end position="1122"/>
    </location>
</feature>
<dbReference type="PANTHER" id="PTHR21481:SF0">
    <property type="entry name" value="PROTEIN CLEC16A"/>
    <property type="match status" value="1"/>
</dbReference>
<feature type="compositionally biased region" description="Basic and acidic residues" evidence="3">
    <location>
        <begin position="424"/>
        <end position="435"/>
    </location>
</feature>
<feature type="compositionally biased region" description="Basic residues" evidence="3">
    <location>
        <begin position="378"/>
        <end position="389"/>
    </location>
</feature>
<dbReference type="Pfam" id="PF09758">
    <property type="entry name" value="FPL"/>
    <property type="match status" value="1"/>
</dbReference>
<evidence type="ECO:0000256" key="1">
    <source>
        <dbReference type="ARBA" id="ARBA00006441"/>
    </source>
</evidence>
<dbReference type="InterPro" id="IPR019155">
    <property type="entry name" value="CLEC16A/TT9_N"/>
</dbReference>
<protein>
    <submittedName>
        <fullName evidence="6">C-type lectin domain containing 16A</fullName>
    </submittedName>
</protein>
<dbReference type="GO" id="GO:0007034">
    <property type="term" value="P:vacuolar transport"/>
    <property type="evidence" value="ECO:0007669"/>
    <property type="project" value="TreeGrafter"/>
</dbReference>
<organism evidence="6 7">
    <name type="scientific">Oryzias melastigma</name>
    <name type="common">Marine medaka</name>
    <dbReference type="NCBI Taxonomy" id="30732"/>
    <lineage>
        <taxon>Eukaryota</taxon>
        <taxon>Metazoa</taxon>
        <taxon>Chordata</taxon>
        <taxon>Craniata</taxon>
        <taxon>Vertebrata</taxon>
        <taxon>Euteleostomi</taxon>
        <taxon>Actinopterygii</taxon>
        <taxon>Neopterygii</taxon>
        <taxon>Teleostei</taxon>
        <taxon>Neoteleostei</taxon>
        <taxon>Acanthomorphata</taxon>
        <taxon>Ovalentaria</taxon>
        <taxon>Atherinomorphae</taxon>
        <taxon>Beloniformes</taxon>
        <taxon>Adrianichthyidae</taxon>
        <taxon>Oryziinae</taxon>
        <taxon>Oryzias</taxon>
    </lineage>
</organism>
<dbReference type="Pfam" id="PF19439">
    <property type="entry name" value="CLEC16A_C"/>
    <property type="match status" value="1"/>
</dbReference>
<dbReference type="Ensembl" id="ENSOMET00000027852.1">
    <property type="protein sequence ID" value="ENSOMEP00000018752.1"/>
    <property type="gene ID" value="ENSOMEG00000020561.1"/>
</dbReference>
<feature type="domain" description="FPL" evidence="4">
    <location>
        <begin position="49"/>
        <end position="196"/>
    </location>
</feature>
<dbReference type="PaxDb" id="30732-ENSOMEP00000018752"/>
<dbReference type="AlphaFoldDB" id="A0A3B3CLM4"/>
<dbReference type="GO" id="GO:1901096">
    <property type="term" value="P:regulation of autophagosome maturation"/>
    <property type="evidence" value="ECO:0007669"/>
    <property type="project" value="TreeGrafter"/>
</dbReference>
<dbReference type="GeneID" id="112145860"/>
<evidence type="ECO:0000313" key="7">
    <source>
        <dbReference type="Proteomes" id="UP000261560"/>
    </source>
</evidence>
<dbReference type="Proteomes" id="UP000261560">
    <property type="component" value="Unplaced"/>
</dbReference>
<proteinExistence type="inferred from homology"/>
<reference evidence="6" key="2">
    <citation type="submission" date="2025-09" db="UniProtKB">
        <authorList>
            <consortium name="Ensembl"/>
        </authorList>
    </citation>
    <scope>IDENTIFICATION</scope>
</reference>
<dbReference type="STRING" id="30732.ENSOMEP00000018752"/>
<keyword evidence="2" id="KW-0072">Autophagy</keyword>
<keyword evidence="7" id="KW-1185">Reference proteome</keyword>
<evidence type="ECO:0000256" key="3">
    <source>
        <dbReference type="SAM" id="MobiDB-lite"/>
    </source>
</evidence>
<dbReference type="GO" id="GO:0005794">
    <property type="term" value="C:Golgi apparatus"/>
    <property type="evidence" value="ECO:0007669"/>
    <property type="project" value="TreeGrafter"/>
</dbReference>
<evidence type="ECO:0000256" key="2">
    <source>
        <dbReference type="ARBA" id="ARBA00023006"/>
    </source>
</evidence>
<feature type="compositionally biased region" description="Polar residues" evidence="3">
    <location>
        <begin position="926"/>
        <end position="944"/>
    </location>
</feature>
<feature type="region of interest" description="Disordered" evidence="3">
    <location>
        <begin position="371"/>
        <end position="455"/>
    </location>
</feature>